<dbReference type="FunFam" id="3.30.300.30:FF:000007">
    <property type="entry name" value="4-coumarate--CoA ligase 2"/>
    <property type="match status" value="1"/>
</dbReference>
<dbReference type="SUPFAM" id="SSF56801">
    <property type="entry name" value="Acetyl-CoA synthetase-like"/>
    <property type="match status" value="1"/>
</dbReference>
<reference evidence="5" key="1">
    <citation type="submission" date="2023-03" db="EMBL/GenBank/DDBJ databases">
        <authorList>
            <person name="Steffen K."/>
            <person name="Cardenas P."/>
        </authorList>
    </citation>
    <scope>NUCLEOTIDE SEQUENCE</scope>
</reference>
<dbReference type="Gene3D" id="3.40.50.980">
    <property type="match status" value="2"/>
</dbReference>
<dbReference type="InterPro" id="IPR020845">
    <property type="entry name" value="AMP-binding_CS"/>
</dbReference>
<gene>
    <name evidence="5" type="ORF">GBAR_LOCUS15630</name>
</gene>
<keyword evidence="6" id="KW-1185">Reference proteome</keyword>
<dbReference type="AlphaFoldDB" id="A0AA35SC09"/>
<keyword evidence="2 5" id="KW-0436">Ligase</keyword>
<feature type="domain" description="AMP-dependent synthetase/ligase" evidence="3">
    <location>
        <begin position="46"/>
        <end position="277"/>
    </location>
</feature>
<name>A0AA35SC09_GEOBA</name>
<dbReference type="PROSITE" id="PS00455">
    <property type="entry name" value="AMP_BINDING"/>
    <property type="match status" value="1"/>
</dbReference>
<dbReference type="GO" id="GO:0016405">
    <property type="term" value="F:CoA-ligase activity"/>
    <property type="evidence" value="ECO:0007669"/>
    <property type="project" value="TreeGrafter"/>
</dbReference>
<dbReference type="EMBL" id="CASHTH010002270">
    <property type="protein sequence ID" value="CAI8027320.1"/>
    <property type="molecule type" value="Genomic_DNA"/>
</dbReference>
<dbReference type="InterPro" id="IPR025110">
    <property type="entry name" value="AMP-bd_C"/>
</dbReference>
<evidence type="ECO:0000259" key="3">
    <source>
        <dbReference type="Pfam" id="PF00501"/>
    </source>
</evidence>
<dbReference type="InterPro" id="IPR045851">
    <property type="entry name" value="AMP-bd_C_sf"/>
</dbReference>
<dbReference type="PANTHER" id="PTHR24096">
    <property type="entry name" value="LONG-CHAIN-FATTY-ACID--COA LIGASE"/>
    <property type="match status" value="1"/>
</dbReference>
<dbReference type="PANTHER" id="PTHR24096:SF149">
    <property type="entry name" value="AMP-BINDING DOMAIN-CONTAINING PROTEIN-RELATED"/>
    <property type="match status" value="1"/>
</dbReference>
<dbReference type="Proteomes" id="UP001174909">
    <property type="component" value="Unassembled WGS sequence"/>
</dbReference>
<evidence type="ECO:0000313" key="5">
    <source>
        <dbReference type="EMBL" id="CAI8027320.1"/>
    </source>
</evidence>
<organism evidence="5 6">
    <name type="scientific">Geodia barretti</name>
    <name type="common">Barrett's horny sponge</name>
    <dbReference type="NCBI Taxonomy" id="519541"/>
    <lineage>
        <taxon>Eukaryota</taxon>
        <taxon>Metazoa</taxon>
        <taxon>Porifera</taxon>
        <taxon>Demospongiae</taxon>
        <taxon>Heteroscleromorpha</taxon>
        <taxon>Tetractinellida</taxon>
        <taxon>Astrophorina</taxon>
        <taxon>Geodiidae</taxon>
        <taxon>Geodia</taxon>
    </lineage>
</organism>
<dbReference type="Pfam" id="PF13193">
    <property type="entry name" value="AMP-binding_C"/>
    <property type="match status" value="1"/>
</dbReference>
<comment type="caution">
    <text evidence="5">The sequence shown here is derived from an EMBL/GenBank/DDBJ whole genome shotgun (WGS) entry which is preliminary data.</text>
</comment>
<feature type="domain" description="AMP-binding enzyme C-terminal" evidence="4">
    <location>
        <begin position="328"/>
        <end position="403"/>
    </location>
</feature>
<evidence type="ECO:0000256" key="2">
    <source>
        <dbReference type="ARBA" id="ARBA00022598"/>
    </source>
</evidence>
<evidence type="ECO:0000256" key="1">
    <source>
        <dbReference type="ARBA" id="ARBA00006432"/>
    </source>
</evidence>
<dbReference type="Pfam" id="PF00501">
    <property type="entry name" value="AMP-binding"/>
    <property type="match status" value="1"/>
</dbReference>
<dbReference type="InterPro" id="IPR000873">
    <property type="entry name" value="AMP-dep_synth/lig_dom"/>
</dbReference>
<accession>A0AA35SC09</accession>
<dbReference type="Gene3D" id="3.30.300.30">
    <property type="match status" value="1"/>
</dbReference>
<sequence>MIATVPALLPTVQKAAEKVGVKKIIAIGREGESCNRSSNLIAYDHLLEDSGSAFNQVFVDAKQDIAVLPYSSGTTGLPKGVMVTHYNITTNILQLGHSELLYLHKEGTTLLGVLPFFHMYGMVTVLFSSLYAGSKVVSLSKFEPELFLNAITKFKTELVHVVPPLILFLAKHPTVVNYDLSCIRQITAGAAPLGRELVETARSRLKCDVIRQVYGLTESGCVHMAPASLSKEKPQSVGVPIKSMDVKVVDPETNEALSAGEEGEVLIRGPNIMKGYLNLPDATRSCITGDGWFRTGDIGHFDKDGWFYITDRLKELIKVKGLQVAPAELEALLVTHEKIADAAVVGVTDERLGEAPRAYVVKDDCSLQEREVEEYIARRVAKHKHLVGGVQFVDAIPKSASGKILRRLLK</sequence>
<proteinExistence type="inferred from homology"/>
<comment type="similarity">
    <text evidence="1">Belongs to the ATP-dependent AMP-binding enzyme family.</text>
</comment>
<evidence type="ECO:0000259" key="4">
    <source>
        <dbReference type="Pfam" id="PF13193"/>
    </source>
</evidence>
<protein>
    <submittedName>
        <fullName evidence="5">Probable 4-coumarate--CoA ligase 1</fullName>
    </submittedName>
</protein>
<dbReference type="Gene3D" id="2.30.38.10">
    <property type="entry name" value="Luciferase, Domain 3"/>
    <property type="match status" value="1"/>
</dbReference>
<evidence type="ECO:0000313" key="6">
    <source>
        <dbReference type="Proteomes" id="UP001174909"/>
    </source>
</evidence>